<dbReference type="GeneID" id="18908695"/>
<comment type="cofactor">
    <cofactor evidence="1">
        <name>FAD</name>
        <dbReference type="ChEBI" id="CHEBI:57692"/>
    </cofactor>
</comment>
<dbReference type="PANTHER" id="PTHR11552">
    <property type="entry name" value="GLUCOSE-METHANOL-CHOLINE GMC OXIDOREDUCTASE"/>
    <property type="match status" value="1"/>
</dbReference>
<dbReference type="SUPFAM" id="SSF51905">
    <property type="entry name" value="FAD/NAD(P)-binding domain"/>
    <property type="match status" value="1"/>
</dbReference>
<evidence type="ECO:0000256" key="1">
    <source>
        <dbReference type="ARBA" id="ARBA00001974"/>
    </source>
</evidence>
<organism evidence="8 9">
    <name type="scientific">Phanerochaete carnosa (strain HHB-10118-sp)</name>
    <name type="common">White-rot fungus</name>
    <name type="synonym">Peniophora carnosa</name>
    <dbReference type="NCBI Taxonomy" id="650164"/>
    <lineage>
        <taxon>Eukaryota</taxon>
        <taxon>Fungi</taxon>
        <taxon>Dikarya</taxon>
        <taxon>Basidiomycota</taxon>
        <taxon>Agaricomycotina</taxon>
        <taxon>Agaricomycetes</taxon>
        <taxon>Polyporales</taxon>
        <taxon>Phanerochaetaceae</taxon>
        <taxon>Phanerochaete</taxon>
    </lineage>
</organism>
<dbReference type="PANTHER" id="PTHR11552:SF201">
    <property type="entry name" value="GLUCOSE-METHANOL-CHOLINE OXIDOREDUCTASE N-TERMINAL DOMAIN-CONTAINING PROTEIN"/>
    <property type="match status" value="1"/>
</dbReference>
<dbReference type="Pfam" id="PF05199">
    <property type="entry name" value="GMC_oxred_C"/>
    <property type="match status" value="1"/>
</dbReference>
<dbReference type="HOGENOM" id="CLU_002865_2_2_1"/>
<dbReference type="RefSeq" id="XP_007397157.1">
    <property type="nucleotide sequence ID" value="XM_007397095.1"/>
</dbReference>
<evidence type="ECO:0000256" key="5">
    <source>
        <dbReference type="ARBA" id="ARBA00022827"/>
    </source>
</evidence>
<dbReference type="KEGG" id="pco:PHACADRAFT_146426"/>
<reference evidence="8 9" key="1">
    <citation type="journal article" date="2012" name="BMC Genomics">
        <title>Comparative genomics of the white-rot fungi, Phanerochaete carnosa and P. chrysosporium, to elucidate the genetic basis of the distinct wood types they colonize.</title>
        <authorList>
            <person name="Suzuki H."/>
            <person name="MacDonald J."/>
            <person name="Syed K."/>
            <person name="Salamov A."/>
            <person name="Hori C."/>
            <person name="Aerts A."/>
            <person name="Henrissat B."/>
            <person name="Wiebenga A."/>
            <person name="vanKuyk P.A."/>
            <person name="Barry K."/>
            <person name="Lindquist E."/>
            <person name="LaButti K."/>
            <person name="Lapidus A."/>
            <person name="Lucas S."/>
            <person name="Coutinho P."/>
            <person name="Gong Y."/>
            <person name="Samejima M."/>
            <person name="Mahadevan R."/>
            <person name="Abou-Zaid M."/>
            <person name="de Vries R.P."/>
            <person name="Igarashi K."/>
            <person name="Yadav J.S."/>
            <person name="Grigoriev I.V."/>
            <person name="Master E.R."/>
        </authorList>
    </citation>
    <scope>NUCLEOTIDE SEQUENCE [LARGE SCALE GENOMIC DNA]</scope>
    <source>
        <strain evidence="8 9">HHB-10118-sp</strain>
    </source>
</reference>
<keyword evidence="3" id="KW-0285">Flavoprotein</keyword>
<name>K5W5P6_PHACS</name>
<evidence type="ECO:0000256" key="3">
    <source>
        <dbReference type="ARBA" id="ARBA00022630"/>
    </source>
</evidence>
<evidence type="ECO:0000256" key="6">
    <source>
        <dbReference type="ARBA" id="ARBA00023002"/>
    </source>
</evidence>
<dbReference type="InterPro" id="IPR012132">
    <property type="entry name" value="GMC_OxRdtase"/>
</dbReference>
<dbReference type="EMBL" id="JH930473">
    <property type="protein sequence ID" value="EKM54465.1"/>
    <property type="molecule type" value="Genomic_DNA"/>
</dbReference>
<keyword evidence="4" id="KW-0732">Signal</keyword>
<dbReference type="AlphaFoldDB" id="K5W5P6"/>
<evidence type="ECO:0000259" key="7">
    <source>
        <dbReference type="Pfam" id="PF05199"/>
    </source>
</evidence>
<evidence type="ECO:0000256" key="4">
    <source>
        <dbReference type="ARBA" id="ARBA00022729"/>
    </source>
</evidence>
<evidence type="ECO:0000313" key="9">
    <source>
        <dbReference type="Proteomes" id="UP000008370"/>
    </source>
</evidence>
<proteinExistence type="inferred from homology"/>
<dbReference type="GO" id="GO:0050660">
    <property type="term" value="F:flavin adenine dinucleotide binding"/>
    <property type="evidence" value="ECO:0007669"/>
    <property type="project" value="InterPro"/>
</dbReference>
<dbReference type="STRING" id="650164.K5W5P6"/>
<feature type="domain" description="Glucose-methanol-choline oxidoreductase C-terminal" evidence="7">
    <location>
        <begin position="4"/>
        <end position="123"/>
    </location>
</feature>
<keyword evidence="5" id="KW-0274">FAD</keyword>
<dbReference type="InParanoid" id="K5W5P6"/>
<keyword evidence="9" id="KW-1185">Reference proteome</keyword>
<comment type="similarity">
    <text evidence="2">Belongs to the GMC oxidoreductase family.</text>
</comment>
<dbReference type="OrthoDB" id="269227at2759"/>
<sequence>MQHITSSDPMVEPGFDPHYFEHEVDLDVLVETAKFSRSIVQHAPLRDMIAREVVPGPDVQTDEQLKSFVKNTYSTTWHTCGTCSMMPRDKGGVVGHDLKVYGTNNLRVVDLSVAPLHIAAHVQGGWGELSPRACTD</sequence>
<dbReference type="GO" id="GO:0016614">
    <property type="term" value="F:oxidoreductase activity, acting on CH-OH group of donors"/>
    <property type="evidence" value="ECO:0007669"/>
    <property type="project" value="InterPro"/>
</dbReference>
<dbReference type="Proteomes" id="UP000008370">
    <property type="component" value="Unassembled WGS sequence"/>
</dbReference>
<dbReference type="SUPFAM" id="SSF54373">
    <property type="entry name" value="FAD-linked reductases, C-terminal domain"/>
    <property type="match status" value="1"/>
</dbReference>
<accession>K5W5P6</accession>
<keyword evidence="6" id="KW-0560">Oxidoreductase</keyword>
<dbReference type="InterPro" id="IPR036188">
    <property type="entry name" value="FAD/NAD-bd_sf"/>
</dbReference>
<evidence type="ECO:0000313" key="8">
    <source>
        <dbReference type="EMBL" id="EKM54465.1"/>
    </source>
</evidence>
<gene>
    <name evidence="8" type="ORF">PHACADRAFT_146426</name>
</gene>
<evidence type="ECO:0000256" key="2">
    <source>
        <dbReference type="ARBA" id="ARBA00010790"/>
    </source>
</evidence>
<dbReference type="InterPro" id="IPR007867">
    <property type="entry name" value="GMC_OxRtase_C"/>
</dbReference>
<dbReference type="Gene3D" id="3.30.560.10">
    <property type="entry name" value="Glucose Oxidase, domain 3"/>
    <property type="match status" value="1"/>
</dbReference>
<protein>
    <recommendedName>
        <fullName evidence="7">Glucose-methanol-choline oxidoreductase C-terminal domain-containing protein</fullName>
    </recommendedName>
</protein>